<proteinExistence type="predicted"/>
<gene>
    <name evidence="3" type="ORF">MM415A04828_0003</name>
    <name evidence="2" type="ORF">MM415B01209_0021</name>
</gene>
<evidence type="ECO:0000256" key="1">
    <source>
        <dbReference type="SAM" id="MobiDB-lite"/>
    </source>
</evidence>
<accession>A0A6M3ITY7</accession>
<feature type="region of interest" description="Disordered" evidence="1">
    <location>
        <begin position="44"/>
        <end position="92"/>
    </location>
</feature>
<sequence>MTTEDLRRGRLEQACPECGRWEAAGAYCSACYRPMGPGDWYRNGDESRRAVAHQKAVEKARTPLKGPRGRPRGQRPTEPLSGPELRVAFGDR</sequence>
<dbReference type="EMBL" id="MT141392">
    <property type="protein sequence ID" value="QJA60022.1"/>
    <property type="molecule type" value="Genomic_DNA"/>
</dbReference>
<reference evidence="2" key="1">
    <citation type="submission" date="2020-03" db="EMBL/GenBank/DDBJ databases">
        <title>The deep terrestrial virosphere.</title>
        <authorList>
            <person name="Holmfeldt K."/>
            <person name="Nilsson E."/>
            <person name="Simone D."/>
            <person name="Lopez-Fernandez M."/>
            <person name="Wu X."/>
            <person name="de Brujin I."/>
            <person name="Lundin D."/>
            <person name="Andersson A."/>
            <person name="Bertilsson S."/>
            <person name="Dopson M."/>
        </authorList>
    </citation>
    <scope>NUCLEOTIDE SEQUENCE</scope>
    <source>
        <strain evidence="3">MM415A04828</strain>
        <strain evidence="2">MM415B01209</strain>
    </source>
</reference>
<protein>
    <submittedName>
        <fullName evidence="2">Uncharacterized protein</fullName>
    </submittedName>
</protein>
<feature type="compositionally biased region" description="Basic and acidic residues" evidence="1">
    <location>
        <begin position="44"/>
        <end position="61"/>
    </location>
</feature>
<name>A0A6M3ITY7_9ZZZZ</name>
<evidence type="ECO:0000313" key="2">
    <source>
        <dbReference type="EMBL" id="QJA60022.1"/>
    </source>
</evidence>
<dbReference type="AlphaFoldDB" id="A0A6M3ITY7"/>
<evidence type="ECO:0000313" key="3">
    <source>
        <dbReference type="EMBL" id="QJA69275.1"/>
    </source>
</evidence>
<organism evidence="2">
    <name type="scientific">viral metagenome</name>
    <dbReference type="NCBI Taxonomy" id="1070528"/>
    <lineage>
        <taxon>unclassified sequences</taxon>
        <taxon>metagenomes</taxon>
        <taxon>organismal metagenomes</taxon>
    </lineage>
</organism>
<dbReference type="EMBL" id="MT141692">
    <property type="protein sequence ID" value="QJA69275.1"/>
    <property type="molecule type" value="Genomic_DNA"/>
</dbReference>